<keyword evidence="4" id="KW-0597">Phosphoprotein</keyword>
<keyword evidence="28" id="KW-1185">Reference proteome</keyword>
<evidence type="ECO:0000256" key="21">
    <source>
        <dbReference type="ARBA" id="ARBA00048989"/>
    </source>
</evidence>
<keyword evidence="13 25" id="KW-0472">Membrane</keyword>
<dbReference type="HOGENOM" id="CLU_006909_8_2_1"/>
<comment type="similarity">
    <text evidence="2 25 26">Belongs to the FMO family.</text>
</comment>
<comment type="catalytic activity">
    <reaction evidence="16">
        <text>heptan-2-one + NADPH + O2 + H(+) = pentyl acetate + NADP(+) + H2O</text>
        <dbReference type="Rhea" id="RHEA:54836"/>
        <dbReference type="ChEBI" id="CHEBI:5672"/>
        <dbReference type="ChEBI" id="CHEBI:15377"/>
        <dbReference type="ChEBI" id="CHEBI:15378"/>
        <dbReference type="ChEBI" id="CHEBI:15379"/>
        <dbReference type="ChEBI" id="CHEBI:57783"/>
        <dbReference type="ChEBI" id="CHEBI:58349"/>
        <dbReference type="ChEBI" id="CHEBI:87362"/>
    </reaction>
    <physiologicalReaction direction="left-to-right" evidence="16">
        <dbReference type="Rhea" id="RHEA:54837"/>
    </physiologicalReaction>
</comment>
<evidence type="ECO:0000256" key="16">
    <source>
        <dbReference type="ARBA" id="ARBA00047574"/>
    </source>
</evidence>
<comment type="catalytic activity">
    <reaction evidence="23">
        <text>N,N-dimethylaniline + NADPH + O2 + H(+) = N,N-dimethylaniline N-oxide + NADP(+) + H2O</text>
        <dbReference type="Rhea" id="RHEA:24468"/>
        <dbReference type="ChEBI" id="CHEBI:15377"/>
        <dbReference type="ChEBI" id="CHEBI:15378"/>
        <dbReference type="ChEBI" id="CHEBI:15379"/>
        <dbReference type="ChEBI" id="CHEBI:16269"/>
        <dbReference type="ChEBI" id="CHEBI:17735"/>
        <dbReference type="ChEBI" id="CHEBI:57783"/>
        <dbReference type="ChEBI" id="CHEBI:58349"/>
        <dbReference type="EC" id="1.14.13.8"/>
    </reaction>
    <physiologicalReaction direction="left-to-right" evidence="23">
        <dbReference type="Rhea" id="RHEA:24469"/>
    </physiologicalReaction>
</comment>
<keyword evidence="3" id="KW-0488">Methylation</keyword>
<comment type="catalytic activity">
    <reaction evidence="20">
        <text>octan-3-one + NADPH + O2 + H(+) = ethyl hexanoate + NADP(+) + H2O</text>
        <dbReference type="Rhea" id="RHEA:54856"/>
        <dbReference type="ChEBI" id="CHEBI:15377"/>
        <dbReference type="ChEBI" id="CHEBI:15378"/>
        <dbReference type="ChEBI" id="CHEBI:15379"/>
        <dbReference type="ChEBI" id="CHEBI:57783"/>
        <dbReference type="ChEBI" id="CHEBI:58349"/>
        <dbReference type="ChEBI" id="CHEBI:80946"/>
        <dbReference type="ChEBI" id="CHEBI:86055"/>
    </reaction>
    <physiologicalReaction direction="left-to-right" evidence="20">
        <dbReference type="Rhea" id="RHEA:54857"/>
    </physiologicalReaction>
</comment>
<evidence type="ECO:0000256" key="24">
    <source>
        <dbReference type="ARBA" id="ARBA00049475"/>
    </source>
</evidence>
<keyword evidence="25" id="KW-0256">Endoplasmic reticulum</keyword>
<keyword evidence="8" id="KW-0492">Microsome</keyword>
<keyword evidence="12" id="KW-0443">Lipid metabolism</keyword>
<dbReference type="GO" id="GO:0050661">
    <property type="term" value="F:NADP binding"/>
    <property type="evidence" value="ECO:0007669"/>
    <property type="project" value="InterPro"/>
</dbReference>
<keyword evidence="9 25" id="KW-0521">NADP</keyword>
<evidence type="ECO:0000256" key="8">
    <source>
        <dbReference type="ARBA" id="ARBA00022848"/>
    </source>
</evidence>
<dbReference type="RefSeq" id="XP_002117158.1">
    <property type="nucleotide sequence ID" value="XM_002117122.1"/>
</dbReference>
<evidence type="ECO:0000256" key="19">
    <source>
        <dbReference type="ARBA" id="ARBA00047977"/>
    </source>
</evidence>
<comment type="subcellular location">
    <subcellularLocation>
        <location evidence="25">Endoplasmic reticulum membrane</location>
    </subcellularLocation>
    <subcellularLocation>
        <location evidence="1">Microsome membrane</location>
    </subcellularLocation>
</comment>
<comment type="cofactor">
    <cofactor evidence="25 26">
        <name>FAD</name>
        <dbReference type="ChEBI" id="CHEBI:57692"/>
    </cofactor>
</comment>
<evidence type="ECO:0000256" key="4">
    <source>
        <dbReference type="ARBA" id="ARBA00022553"/>
    </source>
</evidence>
<evidence type="ECO:0000256" key="20">
    <source>
        <dbReference type="ARBA" id="ARBA00048459"/>
    </source>
</evidence>
<dbReference type="OMA" id="CTGYKND"/>
<dbReference type="GO" id="GO:0006629">
    <property type="term" value="P:lipid metabolic process"/>
    <property type="evidence" value="ECO:0007669"/>
    <property type="project" value="UniProtKB-KW"/>
</dbReference>
<evidence type="ECO:0000256" key="17">
    <source>
        <dbReference type="ARBA" id="ARBA00047855"/>
    </source>
</evidence>
<dbReference type="InterPro" id="IPR020946">
    <property type="entry name" value="Flavin_mOase-like"/>
</dbReference>
<dbReference type="PANTHER" id="PTHR23023">
    <property type="entry name" value="DIMETHYLANILINE MONOOXYGENASE"/>
    <property type="match status" value="1"/>
</dbReference>
<keyword evidence="7 25" id="KW-0274">FAD</keyword>
<comment type="function">
    <text evidence="14">Acts as a Baeyer-Villiger monooxygenase on a broad range of substrates. Catalyzes the insertion of an oxygen atom into a carbon-carbon bond adjacent to a carbonyl, which converts ketones to esters. Active on diverse carbonyl compounds, whereas soft nucleophiles are mostly non- or poorly reactive. In contrast with other forms of FMO it is non- or poorly active on 'classical' substrates such as drugs, pesticides, and dietary components containing soft nucleophilic heteroatoms. Able to oxidize drug molecules bearing a carbonyl group on an aliphatic chain, such as nabumetone and pentoxifylline. Also, in the absence of substrates, shows slow but yet significant NADPH oxidase activity. Acts as a positive modulator of cholesterol biosynthesis as well as glucose homeostasis, promoting metabolic aging via pleiotropic effects.</text>
</comment>
<dbReference type="PIRSF" id="PIRSF000332">
    <property type="entry name" value="FMO"/>
    <property type="match status" value="1"/>
</dbReference>
<evidence type="ECO:0000256" key="11">
    <source>
        <dbReference type="ARBA" id="ARBA00023002"/>
    </source>
</evidence>
<dbReference type="FunFam" id="3.50.50.60:FF:000161">
    <property type="entry name" value="Dimethylaniline monooxygenase [N-oxide-forming]"/>
    <property type="match status" value="1"/>
</dbReference>
<dbReference type="Pfam" id="PF00743">
    <property type="entry name" value="FMO-like"/>
    <property type="match status" value="1"/>
</dbReference>
<evidence type="ECO:0000256" key="1">
    <source>
        <dbReference type="ARBA" id="ARBA00004524"/>
    </source>
</evidence>
<dbReference type="SUPFAM" id="SSF51905">
    <property type="entry name" value="FAD/NAD(P)-binding domain"/>
    <property type="match status" value="2"/>
</dbReference>
<evidence type="ECO:0000256" key="18">
    <source>
        <dbReference type="ARBA" id="ARBA00047864"/>
    </source>
</evidence>
<dbReference type="Proteomes" id="UP000009022">
    <property type="component" value="Unassembled WGS sequence"/>
</dbReference>
<gene>
    <name evidence="27" type="ORF">TRIADDRAFT_51000</name>
</gene>
<dbReference type="OrthoDB" id="66881at2759"/>
<evidence type="ECO:0000313" key="28">
    <source>
        <dbReference type="Proteomes" id="UP000009022"/>
    </source>
</evidence>
<dbReference type="AlphaFoldDB" id="B3SA71"/>
<dbReference type="GO" id="GO:0016174">
    <property type="term" value="F:NAD(P)H oxidase H2O2-forming activity"/>
    <property type="evidence" value="ECO:0007669"/>
    <property type="project" value="UniProtKB-EC"/>
</dbReference>
<evidence type="ECO:0000256" key="25">
    <source>
        <dbReference type="PIRNR" id="PIRNR000332"/>
    </source>
</evidence>
<dbReference type="EC" id="1.-.-.-" evidence="26"/>
<dbReference type="GO" id="GO:0004499">
    <property type="term" value="F:N,N-dimethylaniline monooxygenase activity"/>
    <property type="evidence" value="ECO:0007669"/>
    <property type="project" value="UniProtKB-UniRule"/>
</dbReference>
<evidence type="ECO:0000313" key="27">
    <source>
        <dbReference type="EMBL" id="EDV20464.1"/>
    </source>
</evidence>
<dbReference type="EMBL" id="DS985260">
    <property type="protein sequence ID" value="EDV20464.1"/>
    <property type="molecule type" value="Genomic_DNA"/>
</dbReference>
<keyword evidence="25 26" id="KW-0503">Monooxygenase</keyword>
<comment type="catalytic activity">
    <reaction evidence="15">
        <text>hexan-3-one + NADPH + O2 + H(+) = propyl propanoate + NADP(+) + H2O</text>
        <dbReference type="Rhea" id="RHEA:54848"/>
        <dbReference type="ChEBI" id="CHEBI:15377"/>
        <dbReference type="ChEBI" id="CHEBI:15378"/>
        <dbReference type="ChEBI" id="CHEBI:15379"/>
        <dbReference type="ChEBI" id="CHEBI:57783"/>
        <dbReference type="ChEBI" id="CHEBI:58349"/>
        <dbReference type="ChEBI" id="CHEBI:89828"/>
        <dbReference type="ChEBI" id="CHEBI:89891"/>
    </reaction>
    <physiologicalReaction direction="left-to-right" evidence="15">
        <dbReference type="Rhea" id="RHEA:54849"/>
    </physiologicalReaction>
</comment>
<evidence type="ECO:0000256" key="15">
    <source>
        <dbReference type="ARBA" id="ARBA00047426"/>
    </source>
</evidence>
<comment type="catalytic activity">
    <reaction evidence="18">
        <text>NADPH + O2 + H(+) = H2O2 + NADP(+)</text>
        <dbReference type="Rhea" id="RHEA:11260"/>
        <dbReference type="ChEBI" id="CHEBI:15378"/>
        <dbReference type="ChEBI" id="CHEBI:15379"/>
        <dbReference type="ChEBI" id="CHEBI:16240"/>
        <dbReference type="ChEBI" id="CHEBI:57783"/>
        <dbReference type="ChEBI" id="CHEBI:58349"/>
        <dbReference type="EC" id="1.6.3.1"/>
    </reaction>
    <physiologicalReaction direction="left-to-right" evidence="18">
        <dbReference type="Rhea" id="RHEA:11261"/>
    </physiologicalReaction>
</comment>
<sequence length="542" mass="61602">MKVAIIGAGASGLASLKECLDEGIEPIVFEKEEYIGGLWKYSEKIGKGGTVYRSTIINTSKEIMGFSDFPVPKDFAPFMHNRSVIEYFELYAKKFKLHQYIQFKTYVHDIRPAEDYIKSGRWNVTISHTEGTTTTRTTQTFDSVMICSGHHWDPRMPSFKGMDVFKGKQLHSHDYKDHQGFENDRVVVVGIGNSAVDVACELSHHCSQVYLSTRRGAWIFPRIGFGGTPFDFQFNRFVNMIPISIMKIILEKYLNSRFDHDKYGLRPTHHTLAQQQTISDELPVRIVCGSIKIKDDITCIGEHDIKFADGSTETNIDTIVYGTGYKFGFPFMDSSIIEVKDNTCNLYKYIFPPDHMHATLAMVGFIQPTGGAIMPMAEMQARWITQVFTKKCQLPSQAEMLADIEKKRREIADIYVKSPRHTMQVDYLEFMDELADLIGCKPNFLSIAFTDPKLALRCIFGPCTPSQFRLCGPHPWDGAKEAIRDTDRNFTAAIRTRQLKQTVEHKNRKVLMLLLEAAIIPIAYLCYLKGDTIKANIIDAGK</sequence>
<evidence type="ECO:0000256" key="5">
    <source>
        <dbReference type="ARBA" id="ARBA00022630"/>
    </source>
</evidence>
<evidence type="ECO:0000256" key="14">
    <source>
        <dbReference type="ARBA" id="ARBA00045722"/>
    </source>
</evidence>
<organism evidence="27 28">
    <name type="scientific">Trichoplax adhaerens</name>
    <name type="common">Trichoplax reptans</name>
    <dbReference type="NCBI Taxonomy" id="10228"/>
    <lineage>
        <taxon>Eukaryota</taxon>
        <taxon>Metazoa</taxon>
        <taxon>Placozoa</taxon>
        <taxon>Uniplacotomia</taxon>
        <taxon>Trichoplacea</taxon>
        <taxon>Trichoplacidae</taxon>
        <taxon>Trichoplax</taxon>
    </lineage>
</organism>
<evidence type="ECO:0000256" key="6">
    <source>
        <dbReference type="ARBA" id="ARBA00022692"/>
    </source>
</evidence>
<proteinExistence type="inferred from homology"/>
<keyword evidence="11 25" id="KW-0560">Oxidoreductase</keyword>
<dbReference type="FunFam" id="3.50.50.60:FF:000042">
    <property type="entry name" value="Dimethylaniline monooxygenase [N-oxide-forming]"/>
    <property type="match status" value="1"/>
</dbReference>
<evidence type="ECO:0000256" key="2">
    <source>
        <dbReference type="ARBA" id="ARBA00009183"/>
    </source>
</evidence>
<dbReference type="FunFam" id="3.50.50.60:FF:000524">
    <property type="entry name" value="Dimethylaniline monooxygenase [N-oxide-forming]"/>
    <property type="match status" value="1"/>
</dbReference>
<comment type="catalytic activity">
    <reaction evidence="17">
        <text>sulcatone + NADPH + O2 + H(+) = 4-methylpent-3-en-1-yl acetate + NADP(+) + H2O</text>
        <dbReference type="Rhea" id="RHEA:54864"/>
        <dbReference type="ChEBI" id="CHEBI:15377"/>
        <dbReference type="ChEBI" id="CHEBI:15378"/>
        <dbReference type="ChEBI" id="CHEBI:15379"/>
        <dbReference type="ChEBI" id="CHEBI:16310"/>
        <dbReference type="ChEBI" id="CHEBI:57783"/>
        <dbReference type="ChEBI" id="CHEBI:58349"/>
        <dbReference type="ChEBI" id="CHEBI:138373"/>
    </reaction>
    <physiologicalReaction direction="left-to-right" evidence="17">
        <dbReference type="Rhea" id="RHEA:54865"/>
    </physiologicalReaction>
</comment>
<evidence type="ECO:0000256" key="23">
    <source>
        <dbReference type="ARBA" id="ARBA00049443"/>
    </source>
</evidence>
<dbReference type="FunCoup" id="B3SA71">
    <property type="interactions" value="489"/>
</dbReference>
<dbReference type="GO" id="GO:0050660">
    <property type="term" value="F:flavin adenine dinucleotide binding"/>
    <property type="evidence" value="ECO:0007669"/>
    <property type="project" value="InterPro"/>
</dbReference>
<evidence type="ECO:0000256" key="22">
    <source>
        <dbReference type="ARBA" id="ARBA00048990"/>
    </source>
</evidence>
<dbReference type="GeneID" id="6758294"/>
<comment type="catalytic activity">
    <reaction evidence="24">
        <text>octan-3-one + NADPH + O2 + H(+) = pentyl propanoate + NADP(+) + H2O</text>
        <dbReference type="Rhea" id="RHEA:54840"/>
        <dbReference type="ChEBI" id="CHEBI:15377"/>
        <dbReference type="ChEBI" id="CHEBI:15378"/>
        <dbReference type="ChEBI" id="CHEBI:15379"/>
        <dbReference type="ChEBI" id="CHEBI:57783"/>
        <dbReference type="ChEBI" id="CHEBI:58349"/>
        <dbReference type="ChEBI" id="CHEBI:80946"/>
        <dbReference type="ChEBI" id="CHEBI:87373"/>
    </reaction>
    <physiologicalReaction direction="left-to-right" evidence="24">
        <dbReference type="Rhea" id="RHEA:54841"/>
    </physiologicalReaction>
</comment>
<evidence type="ECO:0000256" key="26">
    <source>
        <dbReference type="RuleBase" id="RU361177"/>
    </source>
</evidence>
<accession>B3SA71</accession>
<dbReference type="InterPro" id="IPR002257">
    <property type="entry name" value="Flavin_mOase_5"/>
</dbReference>
<evidence type="ECO:0000256" key="7">
    <source>
        <dbReference type="ARBA" id="ARBA00022827"/>
    </source>
</evidence>
<dbReference type="CTD" id="6758294"/>
<evidence type="ECO:0000256" key="12">
    <source>
        <dbReference type="ARBA" id="ARBA00023098"/>
    </source>
</evidence>
<keyword evidence="5 25" id="KW-0285">Flavoprotein</keyword>
<protein>
    <recommendedName>
        <fullName evidence="26">Flavin-containing monooxygenase</fullName>
        <ecNumber evidence="26">1.-.-.-</ecNumber>
    </recommendedName>
</protein>
<keyword evidence="6" id="KW-0812">Transmembrane</keyword>
<reference evidence="27 28" key="1">
    <citation type="journal article" date="2008" name="Nature">
        <title>The Trichoplax genome and the nature of placozoans.</title>
        <authorList>
            <person name="Srivastava M."/>
            <person name="Begovic E."/>
            <person name="Chapman J."/>
            <person name="Putnam N.H."/>
            <person name="Hellsten U."/>
            <person name="Kawashima T."/>
            <person name="Kuo A."/>
            <person name="Mitros T."/>
            <person name="Salamov A."/>
            <person name="Carpenter M.L."/>
            <person name="Signorovitch A.Y."/>
            <person name="Moreno M.A."/>
            <person name="Kamm K."/>
            <person name="Grimwood J."/>
            <person name="Schmutz J."/>
            <person name="Shapiro H."/>
            <person name="Grigoriev I.V."/>
            <person name="Buss L.W."/>
            <person name="Schierwater B."/>
            <person name="Dellaporta S.L."/>
            <person name="Rokhsar D.S."/>
        </authorList>
    </citation>
    <scope>NUCLEOTIDE SEQUENCE [LARGE SCALE GENOMIC DNA]</scope>
    <source>
        <strain evidence="27 28">Grell-BS-1999</strain>
    </source>
</reference>
<dbReference type="InterPro" id="IPR036188">
    <property type="entry name" value="FAD/NAD-bd_sf"/>
</dbReference>
<evidence type="ECO:0000256" key="3">
    <source>
        <dbReference type="ARBA" id="ARBA00022481"/>
    </source>
</evidence>
<dbReference type="GO" id="GO:0005789">
    <property type="term" value="C:endoplasmic reticulum membrane"/>
    <property type="evidence" value="ECO:0007669"/>
    <property type="project" value="UniProtKB-SubCell"/>
</dbReference>
<dbReference type="Gene3D" id="3.50.50.60">
    <property type="entry name" value="FAD/NAD(P)-binding domain"/>
    <property type="match status" value="3"/>
</dbReference>
<dbReference type="KEGG" id="tad:TRIADDRAFT_51000"/>
<dbReference type="eggNOG" id="KOG1399">
    <property type="taxonomic scope" value="Eukaryota"/>
</dbReference>
<comment type="catalytic activity">
    <reaction evidence="22">
        <text>heptan-4-one + NADPH + O2 + H(+) = propyl butanoate + NADP(+) + H2O</text>
        <dbReference type="Rhea" id="RHEA:54852"/>
        <dbReference type="ChEBI" id="CHEBI:15377"/>
        <dbReference type="ChEBI" id="CHEBI:15378"/>
        <dbReference type="ChEBI" id="CHEBI:15379"/>
        <dbReference type="ChEBI" id="CHEBI:57783"/>
        <dbReference type="ChEBI" id="CHEBI:58349"/>
        <dbReference type="ChEBI" id="CHEBI:89484"/>
        <dbReference type="ChEBI" id="CHEBI:89719"/>
    </reaction>
    <physiologicalReaction direction="left-to-right" evidence="22">
        <dbReference type="Rhea" id="RHEA:54853"/>
    </physiologicalReaction>
</comment>
<dbReference type="GO" id="GO:0004497">
    <property type="term" value="F:monooxygenase activity"/>
    <property type="evidence" value="ECO:0000318"/>
    <property type="project" value="GO_Central"/>
</dbReference>
<comment type="catalytic activity">
    <reaction evidence="21">
        <text>(2E)-geranial + NADPH + O2 + H(+) = (1E)-2,6-dimethylhepta-1,5-dien-1-yl formate + NADP(+) + H2O</text>
        <dbReference type="Rhea" id="RHEA:54860"/>
        <dbReference type="ChEBI" id="CHEBI:15377"/>
        <dbReference type="ChEBI" id="CHEBI:15378"/>
        <dbReference type="ChEBI" id="CHEBI:15379"/>
        <dbReference type="ChEBI" id="CHEBI:16980"/>
        <dbReference type="ChEBI" id="CHEBI:57783"/>
        <dbReference type="ChEBI" id="CHEBI:58349"/>
        <dbReference type="ChEBI" id="CHEBI:138375"/>
    </reaction>
    <physiologicalReaction direction="left-to-right" evidence="21">
        <dbReference type="Rhea" id="RHEA:54861"/>
    </physiologicalReaction>
</comment>
<dbReference type="InterPro" id="IPR000960">
    <property type="entry name" value="Flavin_mOase"/>
</dbReference>
<keyword evidence="10" id="KW-1133">Transmembrane helix</keyword>
<dbReference type="InParanoid" id="B3SA71"/>
<name>B3SA71_TRIAD</name>
<evidence type="ECO:0000256" key="10">
    <source>
        <dbReference type="ARBA" id="ARBA00022989"/>
    </source>
</evidence>
<evidence type="ECO:0000256" key="9">
    <source>
        <dbReference type="ARBA" id="ARBA00022857"/>
    </source>
</evidence>
<dbReference type="PRINTS" id="PR01125">
    <property type="entry name" value="FMOXYGENASE5"/>
</dbReference>
<evidence type="ECO:0000256" key="13">
    <source>
        <dbReference type="ARBA" id="ARBA00023136"/>
    </source>
</evidence>
<dbReference type="InterPro" id="IPR050346">
    <property type="entry name" value="FMO-like"/>
</dbReference>
<comment type="catalytic activity">
    <reaction evidence="19">
        <text>hexan-3-one + NADPH + O2 + H(+) = ethyl butanoate + NADP(+) + H2O</text>
        <dbReference type="Rhea" id="RHEA:54844"/>
        <dbReference type="ChEBI" id="CHEBI:15377"/>
        <dbReference type="ChEBI" id="CHEBI:15378"/>
        <dbReference type="ChEBI" id="CHEBI:15379"/>
        <dbReference type="ChEBI" id="CHEBI:57783"/>
        <dbReference type="ChEBI" id="CHEBI:58349"/>
        <dbReference type="ChEBI" id="CHEBI:88764"/>
        <dbReference type="ChEBI" id="CHEBI:89891"/>
    </reaction>
    <physiologicalReaction direction="left-to-right" evidence="19">
        <dbReference type="Rhea" id="RHEA:54845"/>
    </physiologicalReaction>
</comment>
<dbReference type="PhylomeDB" id="B3SA71"/>
<dbReference type="PRINTS" id="PR00370">
    <property type="entry name" value="FMOXYGENASE"/>
</dbReference>